<dbReference type="PANTHER" id="PTHR15364:SF0">
    <property type="entry name" value="2'-DEOXYNUCLEOSIDE 5'-PHOSPHATE N-HYDROLASE 1"/>
    <property type="match status" value="1"/>
</dbReference>
<sequence>MKVYFTAAVSNVTVDIRNVYRRIVDILEKHGHIVISNHLENKNADEIKSQSEADALNMQKKMSKWKKQADLILVEASTPSFGVGQEIAEALVDNKQVVVLYKQGLKPHILLNQGQEALYFVEYNNDNLEKVLEEYIEYAKEHSD</sequence>
<protein>
    <recommendedName>
        <fullName evidence="3">2'-deoxynucleoside 5'-phosphate N-hydrolase 1</fullName>
    </recommendedName>
</protein>
<evidence type="ECO:0008006" key="3">
    <source>
        <dbReference type="Google" id="ProtNLM"/>
    </source>
</evidence>
<gene>
    <name evidence="1" type="ORF">COW38_01625</name>
</gene>
<comment type="caution">
    <text evidence="1">The sequence shown here is derived from an EMBL/GenBank/DDBJ whole genome shotgun (WGS) entry which is preliminary data.</text>
</comment>
<evidence type="ECO:0000313" key="1">
    <source>
        <dbReference type="EMBL" id="PIW08036.1"/>
    </source>
</evidence>
<accession>A0A2M7FPZ9</accession>
<proteinExistence type="predicted"/>
<dbReference type="EMBL" id="PFFO01000075">
    <property type="protein sequence ID" value="PIW08036.1"/>
    <property type="molecule type" value="Genomic_DNA"/>
</dbReference>
<reference evidence="2" key="1">
    <citation type="submission" date="2017-09" db="EMBL/GenBank/DDBJ databases">
        <title>Depth-based differentiation of microbial function through sediment-hosted aquifers and enrichment of novel symbionts in the deep terrestrial subsurface.</title>
        <authorList>
            <person name="Probst A.J."/>
            <person name="Ladd B."/>
            <person name="Jarett J.K."/>
            <person name="Geller-Mcgrath D.E."/>
            <person name="Sieber C.M.K."/>
            <person name="Emerson J.B."/>
            <person name="Anantharaman K."/>
            <person name="Thomas B.C."/>
            <person name="Malmstrom R."/>
            <person name="Stieglmeier M."/>
            <person name="Klingl A."/>
            <person name="Woyke T."/>
            <person name="Ryan C.M."/>
            <person name="Banfield J.F."/>
        </authorList>
    </citation>
    <scope>NUCLEOTIDE SEQUENCE [LARGE SCALE GENOMIC DNA]</scope>
</reference>
<name>A0A2M7FPZ9_9BACT</name>
<dbReference type="AlphaFoldDB" id="A0A2M7FPZ9"/>
<dbReference type="GO" id="GO:0009159">
    <property type="term" value="P:deoxyribonucleoside monophosphate catabolic process"/>
    <property type="evidence" value="ECO:0007669"/>
    <property type="project" value="TreeGrafter"/>
</dbReference>
<evidence type="ECO:0000313" key="2">
    <source>
        <dbReference type="Proteomes" id="UP000230556"/>
    </source>
</evidence>
<dbReference type="PANTHER" id="PTHR15364">
    <property type="entry name" value="2'-DEOXYNUCLEOSIDE 5'-PHOSPHATE N-HYDROLASE 1"/>
    <property type="match status" value="1"/>
</dbReference>
<dbReference type="GO" id="GO:0070694">
    <property type="term" value="F:5-hydroxymethyl-dUMP N-hydrolase activity"/>
    <property type="evidence" value="ECO:0007669"/>
    <property type="project" value="TreeGrafter"/>
</dbReference>
<dbReference type="InterPro" id="IPR051239">
    <property type="entry name" value="2'-dNMP_N-hydrolase"/>
</dbReference>
<dbReference type="Proteomes" id="UP000230556">
    <property type="component" value="Unassembled WGS sequence"/>
</dbReference>
<feature type="non-terminal residue" evidence="1">
    <location>
        <position position="144"/>
    </location>
</feature>
<dbReference type="Gene3D" id="3.40.50.450">
    <property type="match status" value="1"/>
</dbReference>
<organism evidence="1 2">
    <name type="scientific">Candidatus Collierbacteria bacterium CG17_big_fil_post_rev_8_21_14_2_50_45_7</name>
    <dbReference type="NCBI Taxonomy" id="1974536"/>
    <lineage>
        <taxon>Bacteria</taxon>
        <taxon>Candidatus Collieribacteriota</taxon>
    </lineage>
</organism>